<evidence type="ECO:0000259" key="1">
    <source>
        <dbReference type="PROSITE" id="PS50822"/>
    </source>
</evidence>
<comment type="caution">
    <text evidence="2">The sequence shown here is derived from an EMBL/GenBank/DDBJ whole genome shotgun (WGS) entry which is preliminary data.</text>
</comment>
<reference evidence="2" key="1">
    <citation type="journal article" date="2020" name="Stud. Mycol.">
        <title>101 Dothideomycetes genomes: a test case for predicting lifestyles and emergence of pathogens.</title>
        <authorList>
            <person name="Haridas S."/>
            <person name="Albert R."/>
            <person name="Binder M."/>
            <person name="Bloem J."/>
            <person name="Labutti K."/>
            <person name="Salamov A."/>
            <person name="Andreopoulos B."/>
            <person name="Baker S."/>
            <person name="Barry K."/>
            <person name="Bills G."/>
            <person name="Bluhm B."/>
            <person name="Cannon C."/>
            <person name="Castanera R."/>
            <person name="Culley D."/>
            <person name="Daum C."/>
            <person name="Ezra D."/>
            <person name="Gonzalez J."/>
            <person name="Henrissat B."/>
            <person name="Kuo A."/>
            <person name="Liang C."/>
            <person name="Lipzen A."/>
            <person name="Lutzoni F."/>
            <person name="Magnuson J."/>
            <person name="Mondo S."/>
            <person name="Nolan M."/>
            <person name="Ohm R."/>
            <person name="Pangilinan J."/>
            <person name="Park H.-J."/>
            <person name="Ramirez L."/>
            <person name="Alfaro M."/>
            <person name="Sun H."/>
            <person name="Tritt A."/>
            <person name="Yoshinaga Y."/>
            <person name="Zwiers L.-H."/>
            <person name="Turgeon B."/>
            <person name="Goodwin S."/>
            <person name="Spatafora J."/>
            <person name="Crous P."/>
            <person name="Grigoriev I."/>
        </authorList>
    </citation>
    <scope>NUCLEOTIDE SEQUENCE</scope>
    <source>
        <strain evidence="2">CBS 125425</strain>
    </source>
</reference>
<dbReference type="AlphaFoldDB" id="A0A9P4RBA8"/>
<protein>
    <submittedName>
        <fullName evidence="2">Stem cell self-renewal protein Piwi</fullName>
    </submittedName>
</protein>
<feature type="non-terminal residue" evidence="2">
    <location>
        <position position="288"/>
    </location>
</feature>
<dbReference type="SMART" id="SM00950">
    <property type="entry name" value="Piwi"/>
    <property type="match status" value="1"/>
</dbReference>
<dbReference type="PROSITE" id="PS50822">
    <property type="entry name" value="PIWI"/>
    <property type="match status" value="1"/>
</dbReference>
<organism evidence="2 3">
    <name type="scientific">Polyplosphaeria fusca</name>
    <dbReference type="NCBI Taxonomy" id="682080"/>
    <lineage>
        <taxon>Eukaryota</taxon>
        <taxon>Fungi</taxon>
        <taxon>Dikarya</taxon>
        <taxon>Ascomycota</taxon>
        <taxon>Pezizomycotina</taxon>
        <taxon>Dothideomycetes</taxon>
        <taxon>Pleosporomycetidae</taxon>
        <taxon>Pleosporales</taxon>
        <taxon>Tetraplosphaeriaceae</taxon>
        <taxon>Polyplosphaeria</taxon>
    </lineage>
</organism>
<sequence length="288" mass="31815">LAMKFNIKAGGLNHKLVDGVLDQYLPKRNTTVIFGADVTHPPAGSMVGYPSIACVVGSVDNNFQNYPGSMRLQAGRQERIEDLNEMVEERLEAWYAHRGRKPFPTSILFYRDGISESQFAECKEKEVAAIRTGFSAFATKHDNPTASCKVTFVVVGKRHHTRFFPPSKEESYTTGKTPPAGKAPIVNGNVQPGLFVDEVITAPEDYNFFLQSHSAIQGTARSAHYTVLEDKMGLISRNEKTGVVDGSNLANLTHNLCYSYARATTGVSYVAPAYIADRLCERGRVYLR</sequence>
<dbReference type="OrthoDB" id="10252740at2759"/>
<dbReference type="InterPro" id="IPR003165">
    <property type="entry name" value="Piwi"/>
</dbReference>
<name>A0A9P4RBA8_9PLEO</name>
<dbReference type="PANTHER" id="PTHR22891">
    <property type="entry name" value="EUKARYOTIC TRANSLATION INITIATION FACTOR 2C"/>
    <property type="match status" value="1"/>
</dbReference>
<dbReference type="GO" id="GO:0003676">
    <property type="term" value="F:nucleic acid binding"/>
    <property type="evidence" value="ECO:0007669"/>
    <property type="project" value="InterPro"/>
</dbReference>
<feature type="non-terminal residue" evidence="2">
    <location>
        <position position="1"/>
    </location>
</feature>
<dbReference type="InterPro" id="IPR036397">
    <property type="entry name" value="RNaseH_sf"/>
</dbReference>
<dbReference type="InterPro" id="IPR012337">
    <property type="entry name" value="RNaseH-like_sf"/>
</dbReference>
<accession>A0A9P4RBA8</accession>
<evidence type="ECO:0000313" key="2">
    <source>
        <dbReference type="EMBL" id="KAF2740119.1"/>
    </source>
</evidence>
<gene>
    <name evidence="2" type="ORF">EJ04DRAFT_389218</name>
</gene>
<dbReference type="Proteomes" id="UP000799444">
    <property type="component" value="Unassembled WGS sequence"/>
</dbReference>
<dbReference type="SUPFAM" id="SSF53098">
    <property type="entry name" value="Ribonuclease H-like"/>
    <property type="match status" value="1"/>
</dbReference>
<dbReference type="Pfam" id="PF02171">
    <property type="entry name" value="Piwi"/>
    <property type="match status" value="1"/>
</dbReference>
<evidence type="ECO:0000313" key="3">
    <source>
        <dbReference type="Proteomes" id="UP000799444"/>
    </source>
</evidence>
<proteinExistence type="predicted"/>
<dbReference type="Gene3D" id="3.30.420.10">
    <property type="entry name" value="Ribonuclease H-like superfamily/Ribonuclease H"/>
    <property type="match status" value="1"/>
</dbReference>
<feature type="domain" description="Piwi" evidence="1">
    <location>
        <begin position="1"/>
        <end position="288"/>
    </location>
</feature>
<dbReference type="EMBL" id="ML996101">
    <property type="protein sequence ID" value="KAF2740119.1"/>
    <property type="molecule type" value="Genomic_DNA"/>
</dbReference>
<keyword evidence="3" id="KW-1185">Reference proteome</keyword>